<evidence type="ECO:0000256" key="7">
    <source>
        <dbReference type="SAM" id="Phobius"/>
    </source>
</evidence>
<dbReference type="SUPFAM" id="SSF49764">
    <property type="entry name" value="HSP20-like chaperones"/>
    <property type="match status" value="1"/>
</dbReference>
<dbReference type="GO" id="GO:0006952">
    <property type="term" value="P:defense response"/>
    <property type="evidence" value="ECO:0007669"/>
    <property type="project" value="UniProtKB-KW"/>
</dbReference>
<feature type="transmembrane region" description="Helical" evidence="7">
    <location>
        <begin position="231"/>
        <end position="252"/>
    </location>
</feature>
<dbReference type="STRING" id="81985.R0FXI8"/>
<dbReference type="InterPro" id="IPR002068">
    <property type="entry name" value="A-crystallin/Hsp20_dom"/>
</dbReference>
<dbReference type="CDD" id="cd06464">
    <property type="entry name" value="ACD_sHsps-like"/>
    <property type="match status" value="1"/>
</dbReference>
<keyword evidence="2" id="KW-1003">Cell membrane</keyword>
<evidence type="ECO:0000313" key="9">
    <source>
        <dbReference type="EMBL" id="EOA27732.1"/>
    </source>
</evidence>
<dbReference type="OrthoDB" id="1431247at2759"/>
<dbReference type="KEGG" id="crb:17889490"/>
<evidence type="ECO:0000256" key="5">
    <source>
        <dbReference type="RuleBase" id="RU003616"/>
    </source>
</evidence>
<feature type="compositionally biased region" description="Basic and acidic residues" evidence="6">
    <location>
        <begin position="153"/>
        <end position="186"/>
    </location>
</feature>
<sequence length="259" mass="28785">IPSYTSNITQNLLTQNSNQEIKDMARISEHAFANRVYEDFEPLSNWKTEQGFEALTVYLPGFKKEQLKVQITTTRKLRVMGDRPAGANKWIRFRKEFPIPPNVDVDSVSAKFEGANLVVRLPRPEPIGKENLPSGTTAKPPLVPAAKPLSPAAKERVQPSKETKESEAELKKHAEKVQSPKRGRENEEAFKVAAKKKSNEGILNQDYRSKVNAYKENLGGYMALMKNNRTALTAGLVIPAAAVLLLSLGFFAGQMFTSS</sequence>
<evidence type="ECO:0000259" key="8">
    <source>
        <dbReference type="PROSITE" id="PS01031"/>
    </source>
</evidence>
<reference evidence="10" key="1">
    <citation type="journal article" date="2013" name="Nat. Genet.">
        <title>The Capsella rubella genome and the genomic consequences of rapid mating system evolution.</title>
        <authorList>
            <person name="Slotte T."/>
            <person name="Hazzouri K.M."/>
            <person name="Agren J.A."/>
            <person name="Koenig D."/>
            <person name="Maumus F."/>
            <person name="Guo Y.L."/>
            <person name="Steige K."/>
            <person name="Platts A.E."/>
            <person name="Escobar J.S."/>
            <person name="Newman L.K."/>
            <person name="Wang W."/>
            <person name="Mandakova T."/>
            <person name="Vello E."/>
            <person name="Smith L.M."/>
            <person name="Henz S.R."/>
            <person name="Steffen J."/>
            <person name="Takuno S."/>
            <person name="Brandvain Y."/>
            <person name="Coop G."/>
            <person name="Andolfatto P."/>
            <person name="Hu T.T."/>
            <person name="Blanchette M."/>
            <person name="Clark R.M."/>
            <person name="Quesneville H."/>
            <person name="Nordborg M."/>
            <person name="Gaut B.S."/>
            <person name="Lysak M.A."/>
            <person name="Jenkins J."/>
            <person name="Grimwood J."/>
            <person name="Chapman J."/>
            <person name="Prochnik S."/>
            <person name="Shu S."/>
            <person name="Rokhsar D."/>
            <person name="Schmutz J."/>
            <person name="Weigel D."/>
            <person name="Wright S.I."/>
        </authorList>
    </citation>
    <scope>NUCLEOTIDE SEQUENCE [LARGE SCALE GENOMIC DNA]</scope>
    <source>
        <strain evidence="10">cv. Monte Gargano</strain>
    </source>
</reference>
<proteinExistence type="inferred from homology"/>
<comment type="similarity">
    <text evidence="4 5">Belongs to the small heat shock protein (HSP20) family.</text>
</comment>
<dbReference type="GO" id="GO:0034605">
    <property type="term" value="P:cellular response to heat"/>
    <property type="evidence" value="ECO:0007669"/>
    <property type="project" value="TreeGrafter"/>
</dbReference>
<comment type="subcellular location">
    <subcellularLocation>
        <location evidence="1">Cell membrane</location>
        <topology evidence="1">Single-pass membrane protein</topology>
    </subcellularLocation>
</comment>
<keyword evidence="3" id="KW-0611">Plant defense</keyword>
<keyword evidence="10" id="KW-1185">Reference proteome</keyword>
<evidence type="ECO:0000256" key="1">
    <source>
        <dbReference type="ARBA" id="ARBA00004162"/>
    </source>
</evidence>
<dbReference type="Proteomes" id="UP000029121">
    <property type="component" value="Unassembled WGS sequence"/>
</dbReference>
<keyword evidence="7" id="KW-1133">Transmembrane helix</keyword>
<feature type="compositionally biased region" description="Low complexity" evidence="6">
    <location>
        <begin position="138"/>
        <end position="152"/>
    </location>
</feature>
<organism evidence="9 10">
    <name type="scientific">Capsella rubella</name>
    <dbReference type="NCBI Taxonomy" id="81985"/>
    <lineage>
        <taxon>Eukaryota</taxon>
        <taxon>Viridiplantae</taxon>
        <taxon>Streptophyta</taxon>
        <taxon>Embryophyta</taxon>
        <taxon>Tracheophyta</taxon>
        <taxon>Spermatophyta</taxon>
        <taxon>Magnoliopsida</taxon>
        <taxon>eudicotyledons</taxon>
        <taxon>Gunneridae</taxon>
        <taxon>Pentapetalae</taxon>
        <taxon>rosids</taxon>
        <taxon>malvids</taxon>
        <taxon>Brassicales</taxon>
        <taxon>Brassicaceae</taxon>
        <taxon>Camelineae</taxon>
        <taxon>Capsella</taxon>
    </lineage>
</organism>
<dbReference type="PANTHER" id="PTHR43670:SF73">
    <property type="entry name" value="INACTIVE PROTEIN RESTRICTED TEV MOVEMENT 2-LIKE"/>
    <property type="match status" value="1"/>
</dbReference>
<dbReference type="PANTHER" id="PTHR43670">
    <property type="entry name" value="HEAT SHOCK PROTEIN 26"/>
    <property type="match status" value="1"/>
</dbReference>
<dbReference type="EMBL" id="KB870808">
    <property type="protein sequence ID" value="EOA27732.1"/>
    <property type="molecule type" value="Genomic_DNA"/>
</dbReference>
<protein>
    <recommendedName>
        <fullName evidence="8">SHSP domain-containing protein</fullName>
    </recommendedName>
</protein>
<keyword evidence="7" id="KW-0472">Membrane</keyword>
<evidence type="ECO:0000256" key="6">
    <source>
        <dbReference type="SAM" id="MobiDB-lite"/>
    </source>
</evidence>
<feature type="region of interest" description="Disordered" evidence="6">
    <location>
        <begin position="124"/>
        <end position="186"/>
    </location>
</feature>
<name>R0FXI8_9BRAS</name>
<gene>
    <name evidence="9" type="ORF">CARUB_v10023885mg</name>
</gene>
<dbReference type="PROSITE" id="PS01031">
    <property type="entry name" value="SHSP"/>
    <property type="match status" value="1"/>
</dbReference>
<dbReference type="eggNOG" id="KOG0710">
    <property type="taxonomic scope" value="Eukaryota"/>
</dbReference>
<dbReference type="GO" id="GO:0005886">
    <property type="term" value="C:plasma membrane"/>
    <property type="evidence" value="ECO:0007669"/>
    <property type="project" value="UniProtKB-SubCell"/>
</dbReference>
<dbReference type="AlphaFoldDB" id="R0FXI8"/>
<evidence type="ECO:0000313" key="10">
    <source>
        <dbReference type="Proteomes" id="UP000029121"/>
    </source>
</evidence>
<dbReference type="Gene3D" id="2.60.40.790">
    <property type="match status" value="1"/>
</dbReference>
<feature type="non-terminal residue" evidence="9">
    <location>
        <position position="1"/>
    </location>
</feature>
<evidence type="ECO:0000256" key="3">
    <source>
        <dbReference type="ARBA" id="ARBA00022821"/>
    </source>
</evidence>
<evidence type="ECO:0000256" key="2">
    <source>
        <dbReference type="ARBA" id="ARBA00022475"/>
    </source>
</evidence>
<feature type="domain" description="SHSP" evidence="8">
    <location>
        <begin position="34"/>
        <end position="139"/>
    </location>
</feature>
<evidence type="ECO:0000256" key="4">
    <source>
        <dbReference type="PROSITE-ProRule" id="PRU00285"/>
    </source>
</evidence>
<accession>R0FXI8</accession>
<dbReference type="InterPro" id="IPR008978">
    <property type="entry name" value="HSP20-like_chaperone"/>
</dbReference>
<keyword evidence="7" id="KW-0812">Transmembrane</keyword>
<dbReference type="Pfam" id="PF00011">
    <property type="entry name" value="HSP20"/>
    <property type="match status" value="1"/>
</dbReference>